<dbReference type="SUPFAM" id="SSF54106">
    <property type="entry name" value="LysM domain"/>
    <property type="match status" value="1"/>
</dbReference>
<evidence type="ECO:0000259" key="3">
    <source>
        <dbReference type="PROSITE" id="PS51109"/>
    </source>
</evidence>
<organism evidence="5 6">
    <name type="scientific">Cytobacillus horneckiae</name>
    <dbReference type="NCBI Taxonomy" id="549687"/>
    <lineage>
        <taxon>Bacteria</taxon>
        <taxon>Bacillati</taxon>
        <taxon>Bacillota</taxon>
        <taxon>Bacilli</taxon>
        <taxon>Bacillales</taxon>
        <taxon>Bacillaceae</taxon>
        <taxon>Cytobacillus</taxon>
    </lineage>
</organism>
<evidence type="ECO:0000313" key="6">
    <source>
        <dbReference type="Proteomes" id="UP000233343"/>
    </source>
</evidence>
<gene>
    <name evidence="5" type="ORF">CWS20_08010</name>
</gene>
<dbReference type="CDD" id="cd00118">
    <property type="entry name" value="LysM"/>
    <property type="match status" value="1"/>
</dbReference>
<dbReference type="PROSITE" id="PS51782">
    <property type="entry name" value="LYSM"/>
    <property type="match status" value="1"/>
</dbReference>
<dbReference type="Pfam" id="PF01476">
    <property type="entry name" value="LysM"/>
    <property type="match status" value="1"/>
</dbReference>
<comment type="caution">
    <text evidence="5">The sequence shown here is derived from an EMBL/GenBank/DDBJ whole genome shotgun (WGS) entry which is preliminary data.</text>
</comment>
<dbReference type="InterPro" id="IPR011055">
    <property type="entry name" value="Dup_hybrid_motif"/>
</dbReference>
<dbReference type="Pfam" id="PF01551">
    <property type="entry name" value="Peptidase_M23"/>
    <property type="match status" value="1"/>
</dbReference>
<keyword evidence="6" id="KW-1185">Reference proteome</keyword>
<feature type="domain" description="G5" evidence="3">
    <location>
        <begin position="280"/>
        <end position="360"/>
    </location>
</feature>
<evidence type="ECO:0000256" key="1">
    <source>
        <dbReference type="ARBA" id="ARBA00022729"/>
    </source>
</evidence>
<keyword evidence="1" id="KW-0732">Signal</keyword>
<dbReference type="Pfam" id="PF07501">
    <property type="entry name" value="G5"/>
    <property type="match status" value="1"/>
</dbReference>
<dbReference type="PROSITE" id="PS51109">
    <property type="entry name" value="G5"/>
    <property type="match status" value="1"/>
</dbReference>
<feature type="domain" description="LysM" evidence="4">
    <location>
        <begin position="229"/>
        <end position="273"/>
    </location>
</feature>
<accession>A0A2N0ZIX8</accession>
<dbReference type="InterPro" id="IPR011098">
    <property type="entry name" value="G5_dom"/>
</dbReference>
<dbReference type="SMART" id="SM00257">
    <property type="entry name" value="LysM"/>
    <property type="match status" value="1"/>
</dbReference>
<keyword evidence="2" id="KW-1133">Transmembrane helix</keyword>
<dbReference type="Gene3D" id="3.10.350.10">
    <property type="entry name" value="LysM domain"/>
    <property type="match status" value="1"/>
</dbReference>
<reference evidence="5 6" key="1">
    <citation type="journal article" date="2010" name="Int. J. Syst. Evol. Microbiol.">
        <title>Bacillus horneckiae sp. nov., isolated from a spacecraft-assembly clean room.</title>
        <authorList>
            <person name="Vaishampayan P."/>
            <person name="Probst A."/>
            <person name="Krishnamurthi S."/>
            <person name="Ghosh S."/>
            <person name="Osman S."/>
            <person name="McDowall A."/>
            <person name="Ruckmani A."/>
            <person name="Mayilraj S."/>
            <person name="Venkateswaran K."/>
        </authorList>
    </citation>
    <scope>NUCLEOTIDE SEQUENCE [LARGE SCALE GENOMIC DNA]</scope>
    <source>
        <strain evidence="6">1PO1SC</strain>
    </source>
</reference>
<dbReference type="Gene3D" id="2.20.230.10">
    <property type="entry name" value="Resuscitation-promoting factor rpfb"/>
    <property type="match status" value="1"/>
</dbReference>
<dbReference type="GO" id="GO:0004222">
    <property type="term" value="F:metalloendopeptidase activity"/>
    <property type="evidence" value="ECO:0007669"/>
    <property type="project" value="TreeGrafter"/>
</dbReference>
<name>A0A2N0ZIX8_9BACI</name>
<dbReference type="SMART" id="SM01208">
    <property type="entry name" value="G5"/>
    <property type="match status" value="1"/>
</dbReference>
<dbReference type="InterPro" id="IPR036779">
    <property type="entry name" value="LysM_dom_sf"/>
</dbReference>
<dbReference type="Gene3D" id="2.70.70.10">
    <property type="entry name" value="Glucose Permease (Domain IIA)"/>
    <property type="match status" value="1"/>
</dbReference>
<dbReference type="Proteomes" id="UP000233343">
    <property type="component" value="Unassembled WGS sequence"/>
</dbReference>
<dbReference type="InterPro" id="IPR016047">
    <property type="entry name" value="M23ase_b-sheet_dom"/>
</dbReference>
<dbReference type="AlphaFoldDB" id="A0A2N0ZIX8"/>
<keyword evidence="2" id="KW-0812">Transmembrane</keyword>
<dbReference type="EMBL" id="PISD01000015">
    <property type="protein sequence ID" value="PKG29454.1"/>
    <property type="molecule type" value="Genomic_DNA"/>
</dbReference>
<dbReference type="RefSeq" id="WP_101226266.1">
    <property type="nucleotide sequence ID" value="NZ_JAFDQP010000001.1"/>
</dbReference>
<dbReference type="InterPro" id="IPR018392">
    <property type="entry name" value="LysM"/>
</dbReference>
<dbReference type="PANTHER" id="PTHR21666">
    <property type="entry name" value="PEPTIDASE-RELATED"/>
    <property type="match status" value="1"/>
</dbReference>
<feature type="transmembrane region" description="Helical" evidence="2">
    <location>
        <begin position="26"/>
        <end position="46"/>
    </location>
</feature>
<dbReference type="SUPFAM" id="SSF51261">
    <property type="entry name" value="Duplicated hybrid motif"/>
    <property type="match status" value="1"/>
</dbReference>
<protein>
    <submittedName>
        <fullName evidence="5">Peptidase M23</fullName>
    </submittedName>
</protein>
<sequence length="488" mass="54829">MVHWKEKLTTYTEHTSKHMTSRLKKIAIAAFTAGMITFAGGTAALANNDFQTVYYVYIGDQYFGTVNNPQMIENMIAEELEMQGKSYDGLTMALGSEVSFIPEKLFTKDSMINDEEISEELMQEITIKAEAAAIEVNGEPIAYVKDKEQAETVLKELKLEYLSENEWEELENRPDTLEQLPELEEGETRILNALFSEEMTITTEKTEAENVLTVAEAVELLQKGTLEEKHYKVQEGDSLSSIADDHDLSMDKLLEINDLEADHLLKVGQKLKVTEQQPYVDVVMNKEVFKEEELPFETEVIEDSSMFKGETKVKQEGKHGERTVLYHITEENGEQVNKEELEEEVLEEPVKEIVIEGTKDPEKGDGEFVWPAVGGYISSEIGHRWGKMHKGIDIARPSDRTIKAADNGKVISAGWGNGYGNKVEIDHQNGYRTVYAHLDSISVNVGDTVTKGSKLGVMGSTGDSTGVHLHFELYKNGKLENPLDYVKQ</sequence>
<dbReference type="PANTHER" id="PTHR21666:SF270">
    <property type="entry name" value="MUREIN HYDROLASE ACTIVATOR ENVC"/>
    <property type="match status" value="1"/>
</dbReference>
<dbReference type="CDD" id="cd12797">
    <property type="entry name" value="M23_peptidase"/>
    <property type="match status" value="1"/>
</dbReference>
<evidence type="ECO:0000259" key="4">
    <source>
        <dbReference type="PROSITE" id="PS51782"/>
    </source>
</evidence>
<proteinExistence type="predicted"/>
<keyword evidence="2" id="KW-0472">Membrane</keyword>
<evidence type="ECO:0000256" key="2">
    <source>
        <dbReference type="SAM" id="Phobius"/>
    </source>
</evidence>
<dbReference type="InterPro" id="IPR050570">
    <property type="entry name" value="Cell_wall_metabolism_enzyme"/>
</dbReference>
<evidence type="ECO:0000313" key="5">
    <source>
        <dbReference type="EMBL" id="PKG29454.1"/>
    </source>
</evidence>